<comment type="caution">
    <text evidence="2">The sequence shown here is derived from an EMBL/GenBank/DDBJ whole genome shotgun (WGS) entry which is preliminary data.</text>
</comment>
<accession>A0A812RL43</accession>
<protein>
    <submittedName>
        <fullName evidence="2">Uncharacterized protein</fullName>
    </submittedName>
</protein>
<name>A0A812RL43_9DINO</name>
<sequence>MDSFSAGPIVYSSLEADELYESADDSDDKGEAAEDDVDVRHLASDSTLERIVRRRFGVWQSGEGRQCSIINEIFDRLHVHSYDVKYESSVRCLSLDFSIVGMRGIYEQRSCTDTSPTWELSAKSGQLEQVPNLKAAWLLDEETVLTCCHYEGKEAESWVDEKRLAERFGSETLERMGGMGVLLELIGLICADAGAPYATKLPFGLPEAIVRLGEAESSGRSGGYSTAMSTAPRDLPKMPTKPLPATSAGRVVSAKNAGLHFVRAHLWCCALRVCSCHPGLALIVRDAVKQHHGRNGRGLG</sequence>
<evidence type="ECO:0000313" key="2">
    <source>
        <dbReference type="EMBL" id="CAE7444085.1"/>
    </source>
</evidence>
<evidence type="ECO:0000313" key="3">
    <source>
        <dbReference type="Proteomes" id="UP000604046"/>
    </source>
</evidence>
<dbReference type="AlphaFoldDB" id="A0A812RL43"/>
<evidence type="ECO:0000256" key="1">
    <source>
        <dbReference type="SAM" id="MobiDB-lite"/>
    </source>
</evidence>
<organism evidence="2 3">
    <name type="scientific">Symbiodinium natans</name>
    <dbReference type="NCBI Taxonomy" id="878477"/>
    <lineage>
        <taxon>Eukaryota</taxon>
        <taxon>Sar</taxon>
        <taxon>Alveolata</taxon>
        <taxon>Dinophyceae</taxon>
        <taxon>Suessiales</taxon>
        <taxon>Symbiodiniaceae</taxon>
        <taxon>Symbiodinium</taxon>
    </lineage>
</organism>
<dbReference type="Proteomes" id="UP000604046">
    <property type="component" value="Unassembled WGS sequence"/>
</dbReference>
<reference evidence="2" key="1">
    <citation type="submission" date="2021-02" db="EMBL/GenBank/DDBJ databases">
        <authorList>
            <person name="Dougan E. K."/>
            <person name="Rhodes N."/>
            <person name="Thang M."/>
            <person name="Chan C."/>
        </authorList>
    </citation>
    <scope>NUCLEOTIDE SEQUENCE</scope>
</reference>
<dbReference type="EMBL" id="CAJNDS010002347">
    <property type="protein sequence ID" value="CAE7444085.1"/>
    <property type="molecule type" value="Genomic_DNA"/>
</dbReference>
<gene>
    <name evidence="2" type="ORF">SNAT2548_LOCUS24163</name>
</gene>
<dbReference type="OrthoDB" id="448336at2759"/>
<keyword evidence="3" id="KW-1185">Reference proteome</keyword>
<proteinExistence type="predicted"/>
<feature type="region of interest" description="Disordered" evidence="1">
    <location>
        <begin position="217"/>
        <end position="239"/>
    </location>
</feature>